<evidence type="ECO:0000313" key="2">
    <source>
        <dbReference type="Proteomes" id="UP000198558"/>
    </source>
</evidence>
<dbReference type="EMBL" id="FOIN01000010">
    <property type="protein sequence ID" value="SET42389.1"/>
    <property type="molecule type" value="Genomic_DNA"/>
</dbReference>
<organism evidence="1 2">
    <name type="scientific">Thomasclavelia cocleata</name>
    <dbReference type="NCBI Taxonomy" id="69824"/>
    <lineage>
        <taxon>Bacteria</taxon>
        <taxon>Bacillati</taxon>
        <taxon>Bacillota</taxon>
        <taxon>Erysipelotrichia</taxon>
        <taxon>Erysipelotrichales</taxon>
        <taxon>Coprobacillaceae</taxon>
        <taxon>Thomasclavelia</taxon>
    </lineage>
</organism>
<gene>
    <name evidence="1" type="ORF">SAMN04489758_11042</name>
</gene>
<evidence type="ECO:0000313" key="1">
    <source>
        <dbReference type="EMBL" id="SET42389.1"/>
    </source>
</evidence>
<keyword evidence="2" id="KW-1185">Reference proteome</keyword>
<proteinExistence type="predicted"/>
<dbReference type="Proteomes" id="UP000198558">
    <property type="component" value="Unassembled WGS sequence"/>
</dbReference>
<reference evidence="2" key="1">
    <citation type="submission" date="2016-10" db="EMBL/GenBank/DDBJ databases">
        <authorList>
            <person name="Varghese N."/>
            <person name="Submissions S."/>
        </authorList>
    </citation>
    <scope>NUCLEOTIDE SEQUENCE [LARGE SCALE GENOMIC DNA]</scope>
    <source>
        <strain evidence="2">DSM 1551</strain>
    </source>
</reference>
<protein>
    <submittedName>
        <fullName evidence="1">Uncharacterized protein</fullName>
    </submittedName>
</protein>
<sequence>MRGLETRKCFGKNTYYVTAFYSKGKGIITY</sequence>
<accession>A0A1I0EBG3</accession>
<dbReference type="AlphaFoldDB" id="A0A1I0EBG3"/>
<name>A0A1I0EBG3_9FIRM</name>